<evidence type="ECO:0000313" key="3">
    <source>
        <dbReference type="Proteomes" id="UP001190825"/>
    </source>
</evidence>
<accession>A0ABX4TJ08</accession>
<dbReference type="RefSeq" id="WP_101777240.1">
    <property type="nucleotide sequence ID" value="NZ_NBUC01000108.1"/>
</dbReference>
<sequence>MYGNRVSKSGKRVSEAKMTSVALSEAKGWYAALMNAEFKGRGDREKAVRGRLADKTGIPESYLYRLQYKTREMSDIAGSAYRALMLAYMAYEEVCQRNEEAAAKHRAERHALRKAHATADKRSDQSVGMGEASK</sequence>
<evidence type="ECO:0000313" key="2">
    <source>
        <dbReference type="EMBL" id="PLU00078.1"/>
    </source>
</evidence>
<protein>
    <submittedName>
        <fullName evidence="2">Uncharacterized protein</fullName>
    </submittedName>
</protein>
<evidence type="ECO:0000256" key="1">
    <source>
        <dbReference type="SAM" id="MobiDB-lite"/>
    </source>
</evidence>
<reference evidence="2 3" key="1">
    <citation type="journal article" date="2018" name="FEMS Microbiol. Ecol.">
        <title>Co-invading symbiotic mutualists of Medicago polymorpha retain high ancestral diversity and contain diverse accessory genomes.</title>
        <authorList>
            <person name="Porter S.S."/>
            <person name="Faber-Hammond J.J."/>
            <person name="Friesen M.L."/>
        </authorList>
    </citation>
    <scope>NUCLEOTIDE SEQUENCE [LARGE SCALE GENOMIC DNA]</scope>
    <source>
        <strain evidence="2 3">Str16</strain>
    </source>
</reference>
<proteinExistence type="predicted"/>
<gene>
    <name evidence="2" type="ORF">BMJ33_21580</name>
</gene>
<organism evidence="2 3">
    <name type="scientific">Sinorhizobium medicae</name>
    <dbReference type="NCBI Taxonomy" id="110321"/>
    <lineage>
        <taxon>Bacteria</taxon>
        <taxon>Pseudomonadati</taxon>
        <taxon>Pseudomonadota</taxon>
        <taxon>Alphaproteobacteria</taxon>
        <taxon>Hyphomicrobiales</taxon>
        <taxon>Rhizobiaceae</taxon>
        <taxon>Sinorhizobium/Ensifer group</taxon>
        <taxon>Sinorhizobium</taxon>
    </lineage>
</organism>
<name>A0ABX4TJ08_9HYPH</name>
<feature type="region of interest" description="Disordered" evidence="1">
    <location>
        <begin position="105"/>
        <end position="134"/>
    </location>
</feature>
<keyword evidence="3" id="KW-1185">Reference proteome</keyword>
<dbReference type="Proteomes" id="UP001190825">
    <property type="component" value="Unassembled WGS sequence"/>
</dbReference>
<feature type="compositionally biased region" description="Basic residues" evidence="1">
    <location>
        <begin position="106"/>
        <end position="116"/>
    </location>
</feature>
<dbReference type="EMBL" id="NBUC01000108">
    <property type="protein sequence ID" value="PLU00078.1"/>
    <property type="molecule type" value="Genomic_DNA"/>
</dbReference>
<comment type="caution">
    <text evidence="2">The sequence shown here is derived from an EMBL/GenBank/DDBJ whole genome shotgun (WGS) entry which is preliminary data.</text>
</comment>